<dbReference type="AlphaFoldDB" id="A0A3G1L0G0"/>
<dbReference type="UniPathway" id="UPA00148"/>
<evidence type="ECO:0000313" key="5">
    <source>
        <dbReference type="Proteomes" id="UP000323521"/>
    </source>
</evidence>
<gene>
    <name evidence="4" type="ORF">DCMF_28285</name>
</gene>
<dbReference type="PROSITE" id="PS51014">
    <property type="entry name" value="COBK_CBIJ"/>
    <property type="match status" value="1"/>
</dbReference>
<dbReference type="GO" id="GO:0009236">
    <property type="term" value="P:cobalamin biosynthetic process"/>
    <property type="evidence" value="ECO:0007669"/>
    <property type="project" value="UniProtKB-UniPathway"/>
</dbReference>
<dbReference type="PANTHER" id="PTHR36925:SF1">
    <property type="entry name" value="COBALT-PRECORRIN-6A REDUCTASE"/>
    <property type="match status" value="1"/>
</dbReference>
<dbReference type="KEGG" id="fwa:DCMF_28285"/>
<dbReference type="InterPro" id="IPR003723">
    <property type="entry name" value="Precorrin-6x_reduct"/>
</dbReference>
<name>A0A3G1L0G0_FORW1</name>
<accession>A0A3G1L0G0</accession>
<organism evidence="4 5">
    <name type="scientific">Formimonas warabiya</name>
    <dbReference type="NCBI Taxonomy" id="1761012"/>
    <lineage>
        <taxon>Bacteria</taxon>
        <taxon>Bacillati</taxon>
        <taxon>Bacillota</taxon>
        <taxon>Clostridia</taxon>
        <taxon>Eubacteriales</taxon>
        <taxon>Peptococcaceae</taxon>
        <taxon>Candidatus Formimonas</taxon>
    </lineage>
</organism>
<comment type="pathway">
    <text evidence="1">Cofactor biosynthesis; adenosylcobalamin biosynthesis.</text>
</comment>
<keyword evidence="3" id="KW-0560">Oxidoreductase</keyword>
<dbReference type="Proteomes" id="UP000323521">
    <property type="component" value="Chromosome"/>
</dbReference>
<evidence type="ECO:0000256" key="3">
    <source>
        <dbReference type="ARBA" id="ARBA00023002"/>
    </source>
</evidence>
<keyword evidence="2" id="KW-0169">Cobalamin biosynthesis</keyword>
<keyword evidence="5" id="KW-1185">Reference proteome</keyword>
<dbReference type="Pfam" id="PF02571">
    <property type="entry name" value="CbiJ"/>
    <property type="match status" value="1"/>
</dbReference>
<evidence type="ECO:0000256" key="1">
    <source>
        <dbReference type="ARBA" id="ARBA00004953"/>
    </source>
</evidence>
<dbReference type="PANTHER" id="PTHR36925">
    <property type="entry name" value="COBALT-PRECORRIN-6A REDUCTASE"/>
    <property type="match status" value="1"/>
</dbReference>
<evidence type="ECO:0000313" key="4">
    <source>
        <dbReference type="EMBL" id="ATW28131.1"/>
    </source>
</evidence>
<dbReference type="OrthoDB" id="9780707at2"/>
<dbReference type="EMBL" id="CP017634">
    <property type="protein sequence ID" value="ATW28131.1"/>
    <property type="molecule type" value="Genomic_DNA"/>
</dbReference>
<reference evidence="4 5" key="1">
    <citation type="submission" date="2016-10" db="EMBL/GenBank/DDBJ databases">
        <title>Complete Genome Sequence of Peptococcaceae strain DCMF.</title>
        <authorList>
            <person name="Edwards R.J."/>
            <person name="Holland S.I."/>
            <person name="Deshpande N.P."/>
            <person name="Wong Y.K."/>
            <person name="Ertan H."/>
            <person name="Manefield M."/>
            <person name="Russell T.L."/>
            <person name="Lee M.J."/>
        </authorList>
    </citation>
    <scope>NUCLEOTIDE SEQUENCE [LARGE SCALE GENOMIC DNA]</scope>
    <source>
        <strain evidence="4 5">DCMF</strain>
    </source>
</reference>
<sequence length="253" mass="28337">MILVIGGTGDALDIACTLSELTENVTISTATEYGFEVSRDRFPGRIIFGKMDREDLKKYLQKEGITHVVDASHPYAENISRHAILVCQELGIDYVRFERPAWHQEGGAVLVCASYAHAADRAEQMTGNIFISTGINHVEEFVTRISDKKRLKIRVLPQSETILKLENLGLHADHIIAMKGPFSEEMNYLMFKEAGAAILICKDSGVQGGTDHKLTAAKHLGMTSIIIKRPDLAYPNQFEQITDLKRYFKELIE</sequence>
<dbReference type="GO" id="GO:0016994">
    <property type="term" value="F:precorrin-6A reductase activity"/>
    <property type="evidence" value="ECO:0007669"/>
    <property type="project" value="InterPro"/>
</dbReference>
<dbReference type="NCBIfam" id="TIGR00715">
    <property type="entry name" value="precor6x_red"/>
    <property type="match status" value="1"/>
</dbReference>
<protein>
    <submittedName>
        <fullName evidence="4">Precorrin-6x reductase</fullName>
    </submittedName>
</protein>
<evidence type="ECO:0000256" key="2">
    <source>
        <dbReference type="ARBA" id="ARBA00022573"/>
    </source>
</evidence>
<proteinExistence type="predicted"/>
<dbReference type="RefSeq" id="WP_148137545.1">
    <property type="nucleotide sequence ID" value="NZ_CP017634.1"/>
</dbReference>